<dbReference type="EMBL" id="CP001798">
    <property type="protein sequence ID" value="ADE14183.1"/>
    <property type="molecule type" value="Genomic_DNA"/>
</dbReference>
<protein>
    <submittedName>
        <fullName evidence="1">Uncharacterized protein</fullName>
    </submittedName>
</protein>
<dbReference type="OrthoDB" id="8477619at2"/>
<dbReference type="KEGG" id="nhl:Nhal_1010"/>
<keyword evidence="2" id="KW-1185">Reference proteome</keyword>
<evidence type="ECO:0000313" key="2">
    <source>
        <dbReference type="Proteomes" id="UP000001844"/>
    </source>
</evidence>
<sequence>MPITKDDIKLLESQRMTDFDDGGGRMTGNVIVDGQSNNIFPDVSELDRTFGRVNLRKTFPAVLTPNTDVYFGAHVIVEQPPQDDNIDVLLFSTEDWNDVRTQARDVIERYVVAGPIGPWFLFDTQVEGQKQLLMFARVGDGLPNVGDVLYLIENEDQVDEYSQFVRVTEVSSEDQTFTDTQGTFHRQVFTCQISDPLRDTYHGPNISREDVINPDARVRTTLVADASQYFGVKPLAQQALTGATQLTVDSVYGQLVPSARSETPVVDTPLPTKPVSITSGAETFDIIGPSHTHAIEVTLGNRAFSYVASLKPIPSPGRLVVEYRALGQWQRLEDDGTGILDGAGSGSVNFQTGSVSVTLQALPDVGSSVVFTWSTTVHYVNRAGTTINDLPIAPIQLNGGAVPGSVTLSWTAGGLAKSATVANDGVISGDASGNFVHATGEGYIEFTEYPDNGTQITVDWDEAPNLFHETFNPDTGGPQVQFNLANPPVKPGSVEISIRLKSQKSFERVKKGYHFFFIVDDINRQKALGWSPPVNIESLEKNEKGYLLVDHANPDVDNKGSLALNGGINYGTGAVIFNTADTITAESSFYQSAEGDWTRSSTIIRFQGQIVATYAQDSGTPVTHSTPVSLPSLQFDLLPNVSDSIIPGTLRFSYGGQNYSDRAGGGVLYLDDGTVAGEVEYDAGMVTLSVFNAGATLTINSLVSVFGDWYDDEFFFRTSGSPLQPGSLIVNATTLDGTALTESSDPNGLMSSATAEGQVEQEMGVVQIRFGALVADSSLTTEEKSEPWYDPANVDGDGNIWKPTFVFPNTVRHNEVVFKFLPLDADILGLDPVRLPSDGRVPIYRPGGVVVVHHTGQIIENSPTNGQVIDTLRNRLTKVRIEDDNGQVMAEADFSADLDAGTVTLVNVAPYTAPLTIFHTIADMAMVSDVQIDGTLTLTRQLTHDFPVDESLASSTLLIGDMQARFTNLFDQASWTGEWSDTVIGSEATATFNEVQNPIVVTNDGALTERWYCRFLNTTEVEIFGENVGGLLLAGENRWAIAGDIAPVNPATNEPYFTIPAAGWGAGWATGNVLRFNTIGANYPLWIARSIQQSEGSSGSDKFCIQIRGDIDA</sequence>
<accession>D5BYX0</accession>
<dbReference type="RefSeq" id="WP_013032075.1">
    <property type="nucleotide sequence ID" value="NC_013960.1"/>
</dbReference>
<dbReference type="HOGENOM" id="CLU_271460_0_0_6"/>
<reference evidence="2" key="1">
    <citation type="submission" date="2010-04" db="EMBL/GenBank/DDBJ databases">
        <title>Complete genome sequence of Nitrosococcus halophilus Nc4, a salt-adapted, aerobic obligate ammonia-oxidizing sulfur purple bacterium.</title>
        <authorList>
            <consortium name="US DOE Joint Genome Institute"/>
            <person name="Campbell M.A."/>
            <person name="Malfatti S.A."/>
            <person name="Chain P.S.G."/>
            <person name="Heidelberg J.F."/>
            <person name="Ward B.B."/>
            <person name="Klotz M.G."/>
        </authorList>
    </citation>
    <scope>NUCLEOTIDE SEQUENCE [LARGE SCALE GENOMIC DNA]</scope>
    <source>
        <strain evidence="2">Nc4</strain>
    </source>
</reference>
<gene>
    <name evidence="1" type="ordered locus">Nhal_1010</name>
</gene>
<name>D5BYX0_NITHN</name>
<proteinExistence type="predicted"/>
<evidence type="ECO:0000313" key="1">
    <source>
        <dbReference type="EMBL" id="ADE14183.1"/>
    </source>
</evidence>
<dbReference type="AlphaFoldDB" id="D5BYX0"/>
<dbReference type="Proteomes" id="UP000001844">
    <property type="component" value="Chromosome"/>
</dbReference>
<dbReference type="eggNOG" id="ENOG502Z7RQ">
    <property type="taxonomic scope" value="Bacteria"/>
</dbReference>
<dbReference type="STRING" id="472759.Nhal_1010"/>
<organism evidence="1 2">
    <name type="scientific">Nitrosococcus halophilus (strain Nc4)</name>
    <dbReference type="NCBI Taxonomy" id="472759"/>
    <lineage>
        <taxon>Bacteria</taxon>
        <taxon>Pseudomonadati</taxon>
        <taxon>Pseudomonadota</taxon>
        <taxon>Gammaproteobacteria</taxon>
        <taxon>Chromatiales</taxon>
        <taxon>Chromatiaceae</taxon>
        <taxon>Nitrosococcus</taxon>
    </lineage>
</organism>